<evidence type="ECO:0000313" key="3">
    <source>
        <dbReference type="Proteomes" id="UP000183508"/>
    </source>
</evidence>
<gene>
    <name evidence="2" type="ORF">SAMN05421543_103105</name>
</gene>
<keyword evidence="3" id="KW-1185">Reference proteome</keyword>
<reference evidence="3" key="1">
    <citation type="submission" date="2016-10" db="EMBL/GenBank/DDBJ databases">
        <authorList>
            <person name="Varghese N."/>
        </authorList>
    </citation>
    <scope>NUCLEOTIDE SEQUENCE [LARGE SCALE GENOMIC DNA]</scope>
    <source>
        <strain evidence="3">DSM 17980</strain>
    </source>
</reference>
<dbReference type="STRING" id="392015.SAMN05421543_103105"/>
<dbReference type="RefSeq" id="WP_139234553.1">
    <property type="nucleotide sequence ID" value="NZ_FPBV01000003.1"/>
</dbReference>
<keyword evidence="1" id="KW-1133">Transmembrane helix</keyword>
<dbReference type="EMBL" id="FPBV01000003">
    <property type="protein sequence ID" value="SFU52842.1"/>
    <property type="molecule type" value="Genomic_DNA"/>
</dbReference>
<keyword evidence="1" id="KW-0472">Membrane</keyword>
<dbReference type="Proteomes" id="UP000183508">
    <property type="component" value="Unassembled WGS sequence"/>
</dbReference>
<dbReference type="AlphaFoldDB" id="A0A1I7GWP0"/>
<organism evidence="2 3">
    <name type="scientific">Alicyclobacillus macrosporangiidus</name>
    <dbReference type="NCBI Taxonomy" id="392015"/>
    <lineage>
        <taxon>Bacteria</taxon>
        <taxon>Bacillati</taxon>
        <taxon>Bacillota</taxon>
        <taxon>Bacilli</taxon>
        <taxon>Bacillales</taxon>
        <taxon>Alicyclobacillaceae</taxon>
        <taxon>Alicyclobacillus</taxon>
    </lineage>
</organism>
<sequence length="165" mass="18081">MSDTGPLPAPAARVRRNRLWFLFGAAVVLALAGLFAHLTLRALTVRATTSTEFGQYVSDHGIGQVELMHDASGFDEDFMVLHLNQAVPEDRLQSQVTEWMQTYYQLDGGTTLTIDYADPATGRRVVQADAVLDPARHILTLTLNQGGERRVVRTSVSWQRGAGGS</sequence>
<keyword evidence="1" id="KW-0812">Transmembrane</keyword>
<name>A0A1I7GWP0_9BACL</name>
<feature type="transmembrane region" description="Helical" evidence="1">
    <location>
        <begin position="20"/>
        <end position="40"/>
    </location>
</feature>
<protein>
    <submittedName>
        <fullName evidence="2">Uncharacterized protein</fullName>
    </submittedName>
</protein>
<accession>A0A1I7GWP0</accession>
<evidence type="ECO:0000256" key="1">
    <source>
        <dbReference type="SAM" id="Phobius"/>
    </source>
</evidence>
<evidence type="ECO:0000313" key="2">
    <source>
        <dbReference type="EMBL" id="SFU52842.1"/>
    </source>
</evidence>
<dbReference type="OrthoDB" id="2375523at2"/>
<proteinExistence type="predicted"/>